<protein>
    <submittedName>
        <fullName evidence="2">Type II toxin-antitoxin system antitoxin SocA domain-containing protein</fullName>
    </submittedName>
</protein>
<dbReference type="Pfam" id="PF15731">
    <property type="entry name" value="MqsA_antitoxin"/>
    <property type="match status" value="1"/>
</dbReference>
<gene>
    <name evidence="2" type="ORF">ACFSR2_21255</name>
</gene>
<dbReference type="InterPro" id="IPR025272">
    <property type="entry name" value="SocA_Panacea"/>
</dbReference>
<comment type="caution">
    <text evidence="2">The sequence shown here is derived from an EMBL/GenBank/DDBJ whole genome shotgun (WGS) entry which is preliminary data.</text>
</comment>
<dbReference type="InterPro" id="IPR032758">
    <property type="entry name" value="MqsA/HigA-2"/>
</dbReference>
<evidence type="ECO:0000259" key="1">
    <source>
        <dbReference type="Pfam" id="PF13274"/>
    </source>
</evidence>
<evidence type="ECO:0000313" key="2">
    <source>
        <dbReference type="EMBL" id="MFD2523439.1"/>
    </source>
</evidence>
<organism evidence="2 3">
    <name type="scientific">Emticicia soli</name>
    <dbReference type="NCBI Taxonomy" id="2027878"/>
    <lineage>
        <taxon>Bacteria</taxon>
        <taxon>Pseudomonadati</taxon>
        <taxon>Bacteroidota</taxon>
        <taxon>Cytophagia</taxon>
        <taxon>Cytophagales</taxon>
        <taxon>Leadbetterellaceae</taxon>
        <taxon>Emticicia</taxon>
    </lineage>
</organism>
<evidence type="ECO:0000313" key="3">
    <source>
        <dbReference type="Proteomes" id="UP001597510"/>
    </source>
</evidence>
<keyword evidence="3" id="KW-1185">Reference proteome</keyword>
<dbReference type="EMBL" id="JBHULC010000038">
    <property type="protein sequence ID" value="MFD2523439.1"/>
    <property type="molecule type" value="Genomic_DNA"/>
</dbReference>
<dbReference type="Gene3D" id="1.10.260.40">
    <property type="entry name" value="lambda repressor-like DNA-binding domains"/>
    <property type="match status" value="1"/>
</dbReference>
<dbReference type="SUPFAM" id="SSF47413">
    <property type="entry name" value="lambda repressor-like DNA-binding domains"/>
    <property type="match status" value="1"/>
</dbReference>
<feature type="domain" description="Antitoxin SocA-like Panacea" evidence="1">
    <location>
        <begin position="204"/>
        <end position="314"/>
    </location>
</feature>
<dbReference type="Pfam" id="PF13274">
    <property type="entry name" value="SocA_Panacea"/>
    <property type="match status" value="1"/>
</dbReference>
<dbReference type="Proteomes" id="UP001597510">
    <property type="component" value="Unassembled WGS sequence"/>
</dbReference>
<reference evidence="3" key="1">
    <citation type="journal article" date="2019" name="Int. J. Syst. Evol. Microbiol.">
        <title>The Global Catalogue of Microorganisms (GCM) 10K type strain sequencing project: providing services to taxonomists for standard genome sequencing and annotation.</title>
        <authorList>
            <consortium name="The Broad Institute Genomics Platform"/>
            <consortium name="The Broad Institute Genome Sequencing Center for Infectious Disease"/>
            <person name="Wu L."/>
            <person name="Ma J."/>
        </authorList>
    </citation>
    <scope>NUCLEOTIDE SEQUENCE [LARGE SCALE GENOMIC DNA]</scope>
    <source>
        <strain evidence="3">KCTC 52344</strain>
    </source>
</reference>
<proteinExistence type="predicted"/>
<name>A0ABW5JBI5_9BACT</name>
<dbReference type="RefSeq" id="WP_340233242.1">
    <property type="nucleotide sequence ID" value="NZ_JBBEWC010000001.1"/>
</dbReference>
<accession>A0ABW5JBI5</accession>
<dbReference type="InterPro" id="IPR010982">
    <property type="entry name" value="Lambda_DNA-bd_dom_sf"/>
</dbReference>
<sequence length="335" mass="39759">MKYIKSPFSDKNLQVRTRLEKILFRKEEFEIIYQYYEDKGQQFTTDEEDEINLKQVYNQYREKHRLPFPEEIQEIREKYQLSASKMSEVLGFGINIYRQYENGEVPNHSNARLIQLIKDPEEFKKLVQLSDVFSLKELEKIIKHIDTLILKGRHNQTQFIIEDYILENSEKPCSQNGYQKPNLQKVRQTILYLVTKLKPYKTALNKFLFYADFVHYRNYGKSLMGLRYRAIPLGTVPSNYNRILADTIERGIINVEYVNFPNGIGEKFNPGTEIELNLSLFSDKELNTLESVVEAFSGKKTNEIVDLNHQETAWIENQENRQIVDYKFAFELKYI</sequence>